<dbReference type="EMBL" id="CM042059">
    <property type="protein sequence ID" value="KAI3681664.1"/>
    <property type="molecule type" value="Genomic_DNA"/>
</dbReference>
<dbReference type="Proteomes" id="UP001055879">
    <property type="component" value="Linkage Group LG13"/>
</dbReference>
<accession>A0ACB8Y9E9</accession>
<protein>
    <submittedName>
        <fullName evidence="1">Uncharacterized protein</fullName>
    </submittedName>
</protein>
<keyword evidence="2" id="KW-1185">Reference proteome</keyword>
<sequence length="85" mass="9771">MDRCAYQQQNYNNGGWLSGGEMMNDVVCPRPRRVDRLNIYVNDSIISRSSLRWQQDYAIDGSDLCDSEGGTRSLDLIFTKGLMRF</sequence>
<proteinExistence type="predicted"/>
<evidence type="ECO:0000313" key="1">
    <source>
        <dbReference type="EMBL" id="KAI3681664.1"/>
    </source>
</evidence>
<name>A0ACB8Y9E9_ARCLA</name>
<reference evidence="2" key="1">
    <citation type="journal article" date="2022" name="Mol. Ecol. Resour.">
        <title>The genomes of chicory, endive, great burdock and yacon provide insights into Asteraceae palaeo-polyploidization history and plant inulin production.</title>
        <authorList>
            <person name="Fan W."/>
            <person name="Wang S."/>
            <person name="Wang H."/>
            <person name="Wang A."/>
            <person name="Jiang F."/>
            <person name="Liu H."/>
            <person name="Zhao H."/>
            <person name="Xu D."/>
            <person name="Zhang Y."/>
        </authorList>
    </citation>
    <scope>NUCLEOTIDE SEQUENCE [LARGE SCALE GENOMIC DNA]</scope>
    <source>
        <strain evidence="2">cv. Niubang</strain>
    </source>
</reference>
<evidence type="ECO:0000313" key="2">
    <source>
        <dbReference type="Proteomes" id="UP001055879"/>
    </source>
</evidence>
<gene>
    <name evidence="1" type="ORF">L6452_36466</name>
</gene>
<comment type="caution">
    <text evidence="1">The sequence shown here is derived from an EMBL/GenBank/DDBJ whole genome shotgun (WGS) entry which is preliminary data.</text>
</comment>
<reference evidence="1 2" key="2">
    <citation type="journal article" date="2022" name="Mol. Ecol. Resour.">
        <title>The genomes of chicory, endive, great burdock and yacon provide insights into Asteraceae paleo-polyploidization history and plant inulin production.</title>
        <authorList>
            <person name="Fan W."/>
            <person name="Wang S."/>
            <person name="Wang H."/>
            <person name="Wang A."/>
            <person name="Jiang F."/>
            <person name="Liu H."/>
            <person name="Zhao H."/>
            <person name="Xu D."/>
            <person name="Zhang Y."/>
        </authorList>
    </citation>
    <scope>NUCLEOTIDE SEQUENCE [LARGE SCALE GENOMIC DNA]</scope>
    <source>
        <strain evidence="2">cv. Niubang</strain>
    </source>
</reference>
<organism evidence="1 2">
    <name type="scientific">Arctium lappa</name>
    <name type="common">Greater burdock</name>
    <name type="synonym">Lappa major</name>
    <dbReference type="NCBI Taxonomy" id="4217"/>
    <lineage>
        <taxon>Eukaryota</taxon>
        <taxon>Viridiplantae</taxon>
        <taxon>Streptophyta</taxon>
        <taxon>Embryophyta</taxon>
        <taxon>Tracheophyta</taxon>
        <taxon>Spermatophyta</taxon>
        <taxon>Magnoliopsida</taxon>
        <taxon>eudicotyledons</taxon>
        <taxon>Gunneridae</taxon>
        <taxon>Pentapetalae</taxon>
        <taxon>asterids</taxon>
        <taxon>campanulids</taxon>
        <taxon>Asterales</taxon>
        <taxon>Asteraceae</taxon>
        <taxon>Carduoideae</taxon>
        <taxon>Cardueae</taxon>
        <taxon>Arctiinae</taxon>
        <taxon>Arctium</taxon>
    </lineage>
</organism>